<feature type="compositionally biased region" description="Basic and acidic residues" evidence="7">
    <location>
        <begin position="1194"/>
        <end position="1225"/>
    </location>
</feature>
<feature type="transmembrane region" description="Helical" evidence="8">
    <location>
        <begin position="514"/>
        <end position="533"/>
    </location>
</feature>
<keyword evidence="3" id="KW-0813">Transport</keyword>
<dbReference type="InterPro" id="IPR027815">
    <property type="entry name" value="CSC1/OSCA1-like_cyt"/>
</dbReference>
<feature type="transmembrane region" description="Helical" evidence="8">
    <location>
        <begin position="618"/>
        <end position="637"/>
    </location>
</feature>
<dbReference type="InterPro" id="IPR032880">
    <property type="entry name" value="CSC1/OSCA1-like_N"/>
</dbReference>
<evidence type="ECO:0000256" key="2">
    <source>
        <dbReference type="ARBA" id="ARBA00007779"/>
    </source>
</evidence>
<name>A0A139HV65_9PEZI</name>
<proteinExistence type="inferred from homology"/>
<comment type="subcellular location">
    <subcellularLocation>
        <location evidence="1">Membrane</location>
        <topology evidence="1">Multi-pass membrane protein</topology>
    </subcellularLocation>
</comment>
<dbReference type="InterPro" id="IPR003864">
    <property type="entry name" value="CSC1/OSCA1-like_7TM"/>
</dbReference>
<evidence type="ECO:0000256" key="6">
    <source>
        <dbReference type="ARBA" id="ARBA00023136"/>
    </source>
</evidence>
<evidence type="ECO:0008006" key="14">
    <source>
        <dbReference type="Google" id="ProtNLM"/>
    </source>
</evidence>
<evidence type="ECO:0000259" key="11">
    <source>
        <dbReference type="Pfam" id="PF14703"/>
    </source>
</evidence>
<comment type="caution">
    <text evidence="12">The sequence shown here is derived from an EMBL/GenBank/DDBJ whole genome shotgun (WGS) entry which is preliminary data.</text>
</comment>
<feature type="domain" description="CSC1/OSCA1-like cytosolic" evidence="11">
    <location>
        <begin position="243"/>
        <end position="447"/>
    </location>
</feature>
<evidence type="ECO:0000256" key="7">
    <source>
        <dbReference type="SAM" id="MobiDB-lite"/>
    </source>
</evidence>
<evidence type="ECO:0000256" key="3">
    <source>
        <dbReference type="ARBA" id="ARBA00022448"/>
    </source>
</evidence>
<organism evidence="12 13">
    <name type="scientific">Pseudocercospora eumusae</name>
    <dbReference type="NCBI Taxonomy" id="321146"/>
    <lineage>
        <taxon>Eukaryota</taxon>
        <taxon>Fungi</taxon>
        <taxon>Dikarya</taxon>
        <taxon>Ascomycota</taxon>
        <taxon>Pezizomycotina</taxon>
        <taxon>Dothideomycetes</taxon>
        <taxon>Dothideomycetidae</taxon>
        <taxon>Mycosphaerellales</taxon>
        <taxon>Mycosphaerellaceae</taxon>
        <taxon>Pseudocercospora</taxon>
    </lineage>
</organism>
<feature type="region of interest" description="Disordered" evidence="7">
    <location>
        <begin position="978"/>
        <end position="1088"/>
    </location>
</feature>
<dbReference type="Pfam" id="PF14703">
    <property type="entry name" value="PHM7_cyt"/>
    <property type="match status" value="1"/>
</dbReference>
<evidence type="ECO:0000313" key="12">
    <source>
        <dbReference type="EMBL" id="KXT06365.1"/>
    </source>
</evidence>
<feature type="transmembrane region" description="Helical" evidence="8">
    <location>
        <begin position="722"/>
        <end position="739"/>
    </location>
</feature>
<feature type="region of interest" description="Disordered" evidence="7">
    <location>
        <begin position="1192"/>
        <end position="1238"/>
    </location>
</feature>
<reference evidence="12 13" key="1">
    <citation type="submission" date="2015-07" db="EMBL/GenBank/DDBJ databases">
        <title>Comparative genomics of the Sigatoka disease complex on banana suggests a link between parallel evolutionary changes in Pseudocercospora fijiensis and Pseudocercospora eumusae and increased virulence on the banana host.</title>
        <authorList>
            <person name="Chang T.-C."/>
            <person name="Salvucci A."/>
            <person name="Crous P.W."/>
            <person name="Stergiopoulos I."/>
        </authorList>
    </citation>
    <scope>NUCLEOTIDE SEQUENCE [LARGE SCALE GENOMIC DNA]</scope>
    <source>
        <strain evidence="12 13">CBS 114824</strain>
    </source>
</reference>
<feature type="transmembrane region" description="Helical" evidence="8">
    <location>
        <begin position="33"/>
        <end position="52"/>
    </location>
</feature>
<dbReference type="PANTHER" id="PTHR13018">
    <property type="entry name" value="PROBABLE MEMBRANE PROTEIN DUF221-RELATED"/>
    <property type="match status" value="1"/>
</dbReference>
<feature type="transmembrane region" description="Helical" evidence="8">
    <location>
        <begin position="460"/>
        <end position="484"/>
    </location>
</feature>
<feature type="transmembrane region" description="Helical" evidence="8">
    <location>
        <begin position="682"/>
        <end position="702"/>
    </location>
</feature>
<feature type="domain" description="CSC1/OSCA1-like N-terminal transmembrane" evidence="10">
    <location>
        <begin position="33"/>
        <end position="223"/>
    </location>
</feature>
<feature type="transmembrane region" description="Helical" evidence="8">
    <location>
        <begin position="590"/>
        <end position="611"/>
    </location>
</feature>
<feature type="transmembrane region" description="Helical" evidence="8">
    <location>
        <begin position="103"/>
        <end position="128"/>
    </location>
</feature>
<feature type="domain" description="CSC1/OSCA1-like 7TM region" evidence="9">
    <location>
        <begin position="458"/>
        <end position="735"/>
    </location>
</feature>
<keyword evidence="13" id="KW-1185">Reference proteome</keyword>
<dbReference type="PANTHER" id="PTHR13018:SF5">
    <property type="entry name" value="RE44586P"/>
    <property type="match status" value="1"/>
</dbReference>
<dbReference type="GO" id="GO:0005227">
    <property type="term" value="F:calcium-activated cation channel activity"/>
    <property type="evidence" value="ECO:0007669"/>
    <property type="project" value="InterPro"/>
</dbReference>
<feature type="transmembrane region" description="Helical" evidence="8">
    <location>
        <begin position="746"/>
        <end position="764"/>
    </location>
</feature>
<evidence type="ECO:0000256" key="1">
    <source>
        <dbReference type="ARBA" id="ARBA00004141"/>
    </source>
</evidence>
<keyword evidence="5 8" id="KW-1133">Transmembrane helix</keyword>
<keyword evidence="4 8" id="KW-0812">Transmembrane</keyword>
<dbReference type="GO" id="GO:0005886">
    <property type="term" value="C:plasma membrane"/>
    <property type="evidence" value="ECO:0007669"/>
    <property type="project" value="TreeGrafter"/>
</dbReference>
<dbReference type="Pfam" id="PF13967">
    <property type="entry name" value="RSN1_TM"/>
    <property type="match status" value="1"/>
</dbReference>
<accession>A0A139HV65</accession>
<dbReference type="Pfam" id="PF02714">
    <property type="entry name" value="RSN1_7TM"/>
    <property type="match status" value="1"/>
</dbReference>
<comment type="similarity">
    <text evidence="2">Belongs to the CSC1 (TC 1.A.17) family.</text>
</comment>
<dbReference type="InterPro" id="IPR045122">
    <property type="entry name" value="Csc1-like"/>
</dbReference>
<dbReference type="Proteomes" id="UP000070133">
    <property type="component" value="Unassembled WGS sequence"/>
</dbReference>
<evidence type="ECO:0000256" key="4">
    <source>
        <dbReference type="ARBA" id="ARBA00022692"/>
    </source>
</evidence>
<gene>
    <name evidence="12" type="ORF">AC578_9108</name>
</gene>
<dbReference type="OrthoDB" id="1689567at2759"/>
<evidence type="ECO:0000313" key="13">
    <source>
        <dbReference type="Proteomes" id="UP000070133"/>
    </source>
</evidence>
<evidence type="ECO:0000259" key="9">
    <source>
        <dbReference type="Pfam" id="PF02714"/>
    </source>
</evidence>
<feature type="transmembrane region" description="Helical" evidence="8">
    <location>
        <begin position="202"/>
        <end position="221"/>
    </location>
</feature>
<feature type="compositionally biased region" description="Basic and acidic residues" evidence="7">
    <location>
        <begin position="1054"/>
        <end position="1066"/>
    </location>
</feature>
<feature type="region of interest" description="Disordered" evidence="7">
    <location>
        <begin position="138"/>
        <end position="159"/>
    </location>
</feature>
<feature type="transmembrane region" description="Helical" evidence="8">
    <location>
        <begin position="657"/>
        <end position="675"/>
    </location>
</feature>
<sequence>MDGFVTFAKDDDDDGQPDYGKLVGSSDPRDTTIQIAISITLGVTAFLAFCVLRPRWAGLYAARKRQKGEATTLPDLPSTLFGWIVPLWKITDQQVLASAGLDAYVFLAFFKMAMKFLFTTLLFSLVVIKPVHDAYPDDDDDDDDDDDHKHHQKNGTDPDLAGKIVRVALKRSIKLVQEGWMEGNGTRPYVPFLPENLETDYLWMYVVFAYLFSAILIYLMISETRRIIEVRQEFLGTQTTVTDRTIRLSGIPKELQDEERIKEFIESLDIGKVERVVLCRNWKELDKATNRRMDILRRLEEAYTIYLGHRRVERNRETLPIAQPSPPEPNGIADSEEASQADNLIGGDGDLIRPYAKARPMATIRYGWLKLKSKRVDAIDYYEEQLRQANEQIRELRAKEFQPTPLAFVTMDSVAACQMAIQAVLDPSPLQLIANQSPEPADVIWENTYLSRRNRVIRNWTITTVIVFLTVFWSAILVPVAAVLNVETIGKVFPGLADVLADHKNIRSLISTQLPTLVSSLLIVLVPYLYYWLSWYQGQISRGDIELSAISKNFFFAFFNFFVVLTILGTASKFYAIFTKFGDAIRDIQKVAWTLALSLSKLLGFYVNFIILQGVGLFPFRLLEVGSVSLYPIMLIGAKTPRDYAELVQPPVFSYGFYLPNALLIFIICLVYSVLRNSWQVLLAGFLYFSLGHFCYKYQLLYAMDHRQQTSGRSWVMICDRIFIGMIFFQITTAGQLILKQAFARSVMMVPLTVATIWIMIVYGKTYKPLMKFIALSAVKRGETYQDHETPWDVQSLNSTNLAPETSIWAGTRAGVTEDGLIGDELARATSRHNEQGTARERNLPFINPSLVAPLDGVWIAGLKPGQNAVGSNNATGRLIDTEEEEADQNVPRRPFFAIIRAPSPSHTTILHDHIVTIPIRCSTISAIKMEAFQEAINGHDVYATTSQQSYYAPPVYADNTDMPCLGARPNQVATDLAAMTGGGNAPQYKVEQFSNPTTPTHNTPSLTPDQESHGSGSSTLFIKQSPHSSPPTFRHYLHEERLPSIPPSINAGSKEDPIDIDDNREFQSPAPGAPPRSRKGRSLGENSTKHIRELRAKAEGGSIEAALKLGWSVERMTVLFNNDKRQRGIFVAEDAPIDDEDLLARIEQRKENGREASKRRAHKLKARANQGDIEAAKKLKLSNKTMSTMFPTHAEEVPPEQKIEREGSPDERHHFQQHSQRRETATLGASNPSTLRAAPHYPGQAPALMAAPNFRSEQSWGTLTPYAMQASAFHQTELQLLTARDEWSRMATFARNQAHVLDQHLRQHRRLRGDMGTVVYDAIAPNRNPREQELQWIQESGMEEDAHE</sequence>
<dbReference type="EMBL" id="LFZN01000007">
    <property type="protein sequence ID" value="KXT06365.1"/>
    <property type="molecule type" value="Genomic_DNA"/>
</dbReference>
<evidence type="ECO:0000256" key="5">
    <source>
        <dbReference type="ARBA" id="ARBA00022989"/>
    </source>
</evidence>
<keyword evidence="6 8" id="KW-0472">Membrane</keyword>
<protein>
    <recommendedName>
        <fullName evidence="14">DUF221-domain-containing protein</fullName>
    </recommendedName>
</protein>
<feature type="compositionally biased region" description="Polar residues" evidence="7">
    <location>
        <begin position="1014"/>
        <end position="1032"/>
    </location>
</feature>
<evidence type="ECO:0000256" key="8">
    <source>
        <dbReference type="SAM" id="Phobius"/>
    </source>
</evidence>
<feature type="transmembrane region" description="Helical" evidence="8">
    <location>
        <begin position="554"/>
        <end position="578"/>
    </location>
</feature>
<feature type="compositionally biased region" description="Low complexity" evidence="7">
    <location>
        <begin position="995"/>
        <end position="1009"/>
    </location>
</feature>
<evidence type="ECO:0000259" key="10">
    <source>
        <dbReference type="Pfam" id="PF13967"/>
    </source>
</evidence>